<accession>A0A1M6DK99</accession>
<dbReference type="PANTHER" id="PTHR30501:SF2">
    <property type="entry name" value="UPF0597 PROTEIN YHAM"/>
    <property type="match status" value="1"/>
</dbReference>
<dbReference type="HAMAP" id="MF_01845">
    <property type="entry name" value="UPF0597"/>
    <property type="match status" value="1"/>
</dbReference>
<evidence type="ECO:0000259" key="2">
    <source>
        <dbReference type="Pfam" id="PF03313"/>
    </source>
</evidence>
<dbReference type="GO" id="GO:0080146">
    <property type="term" value="F:L-cysteine desulfhydrase activity"/>
    <property type="evidence" value="ECO:0007669"/>
    <property type="project" value="TreeGrafter"/>
</dbReference>
<dbReference type="GO" id="GO:0019450">
    <property type="term" value="P:L-cysteine catabolic process to pyruvate"/>
    <property type="evidence" value="ECO:0007669"/>
    <property type="project" value="TreeGrafter"/>
</dbReference>
<dbReference type="AlphaFoldDB" id="A0A1M6DK99"/>
<dbReference type="OrthoDB" id="41906at2"/>
<keyword evidence="4" id="KW-1185">Reference proteome</keyword>
<comment type="similarity">
    <text evidence="1">Belongs to the UPF0597 family.</text>
</comment>
<dbReference type="EMBL" id="FQXZ01000046">
    <property type="protein sequence ID" value="SHI73469.1"/>
    <property type="molecule type" value="Genomic_DNA"/>
</dbReference>
<dbReference type="InterPro" id="IPR021144">
    <property type="entry name" value="UPF0597"/>
</dbReference>
<evidence type="ECO:0000256" key="1">
    <source>
        <dbReference type="HAMAP-Rule" id="MF_01845"/>
    </source>
</evidence>
<protein>
    <recommendedName>
        <fullName evidence="1">UPF0597 protein VA7868_04251</fullName>
    </recommendedName>
</protein>
<dbReference type="InterPro" id="IPR005130">
    <property type="entry name" value="Ser_deHydtase-like_asu"/>
</dbReference>
<dbReference type="PIRSF" id="PIRSF006054">
    <property type="entry name" value="UCP006054"/>
    <property type="match status" value="1"/>
</dbReference>
<sequence>MKNTSHQQLIELIRRAVKPALGCTEPISAAYAAAVAMQAFDSRTPDRLDVYVSGNLYKNAMGVFVPGTGRTGLHIASATGALAGKAEKGLEVLADITAGDVEKAQRLIDEDRIFVHQAQTDEFIYCSVTATCNDIESSVTICGSHTNIVSQSVNGVATFIAESDTKAENSLSPGDIGIDIKTIYTFATAVNYDDIRFILDAATLNTSLAEEGMKNHYGLAVGKTIQENIQSGILSDDLNNRVQMYAAAASDARMGGATLPAMSNYGSGNQGIAATMPVTVVAHHFGADDEQLARALVMSHLSAIYIKSHYPPLSAFCGNTVTSAAAAMAMVYLSGGSFEQCCYAIQNVLSDSSGMVCDGAKSSCALKVCTASGVAVRAFLMAIQDKVVTGQGIVAHDIEQTIRNVGQLVSHGMADTDVTILEIMSA</sequence>
<evidence type="ECO:0000313" key="4">
    <source>
        <dbReference type="Proteomes" id="UP000184608"/>
    </source>
</evidence>
<dbReference type="Pfam" id="PF03313">
    <property type="entry name" value="SDH_alpha"/>
    <property type="match status" value="1"/>
</dbReference>
<feature type="domain" description="Serine dehydratase-like alpha subunit" evidence="2">
    <location>
        <begin position="87"/>
        <end position="422"/>
    </location>
</feature>
<gene>
    <name evidence="3" type="ORF">VA7868_04251</name>
</gene>
<organism evidence="3 4">
    <name type="scientific">Vibrio aerogenes CECT 7868</name>
    <dbReference type="NCBI Taxonomy" id="1216006"/>
    <lineage>
        <taxon>Bacteria</taxon>
        <taxon>Pseudomonadati</taxon>
        <taxon>Pseudomonadota</taxon>
        <taxon>Gammaproteobacteria</taxon>
        <taxon>Vibrionales</taxon>
        <taxon>Vibrionaceae</taxon>
        <taxon>Vibrio</taxon>
    </lineage>
</organism>
<proteinExistence type="inferred from homology"/>
<dbReference type="PANTHER" id="PTHR30501">
    <property type="entry name" value="UPF0597 PROTEIN YHAM"/>
    <property type="match status" value="1"/>
</dbReference>
<dbReference type="STRING" id="1216006.VA7868_04251"/>
<dbReference type="RefSeq" id="WP_073605840.1">
    <property type="nucleotide sequence ID" value="NZ_FQXZ01000046.1"/>
</dbReference>
<dbReference type="Proteomes" id="UP000184608">
    <property type="component" value="Unassembled WGS sequence"/>
</dbReference>
<reference evidence="3 4" key="1">
    <citation type="submission" date="2016-11" db="EMBL/GenBank/DDBJ databases">
        <authorList>
            <person name="Jaros S."/>
            <person name="Januszkiewicz K."/>
            <person name="Wedrychowicz H."/>
        </authorList>
    </citation>
    <scope>NUCLEOTIDE SEQUENCE [LARGE SCALE GENOMIC DNA]</scope>
    <source>
        <strain evidence="3 4">CECT 7868</strain>
    </source>
</reference>
<name>A0A1M6DK99_9VIBR</name>
<evidence type="ECO:0000313" key="3">
    <source>
        <dbReference type="EMBL" id="SHI73469.1"/>
    </source>
</evidence>